<organism evidence="3">
    <name type="scientific">uncultured Sphingomonadaceae bacterium</name>
    <dbReference type="NCBI Taxonomy" id="169976"/>
    <lineage>
        <taxon>Bacteria</taxon>
        <taxon>Pseudomonadati</taxon>
        <taxon>Pseudomonadota</taxon>
        <taxon>Alphaproteobacteria</taxon>
        <taxon>Sphingomonadales</taxon>
        <taxon>Sphingomonadaceae</taxon>
        <taxon>environmental samples</taxon>
    </lineage>
</organism>
<dbReference type="PANTHER" id="PTHR34978:SF3">
    <property type="entry name" value="SLR0241 PROTEIN"/>
    <property type="match status" value="1"/>
</dbReference>
<feature type="transmembrane region" description="Helical" evidence="1">
    <location>
        <begin position="37"/>
        <end position="58"/>
    </location>
</feature>
<evidence type="ECO:0000259" key="2">
    <source>
        <dbReference type="Pfam" id="PF05569"/>
    </source>
</evidence>
<name>A0A6J4SY00_9SPHN</name>
<protein>
    <recommendedName>
        <fullName evidence="2">Peptidase M56 domain-containing protein</fullName>
    </recommendedName>
</protein>
<reference evidence="3" key="1">
    <citation type="submission" date="2020-02" db="EMBL/GenBank/DDBJ databases">
        <authorList>
            <person name="Meier V. D."/>
        </authorList>
    </citation>
    <scope>NUCLEOTIDE SEQUENCE</scope>
    <source>
        <strain evidence="3">AVDCRST_MAG39</strain>
    </source>
</reference>
<evidence type="ECO:0000313" key="3">
    <source>
        <dbReference type="EMBL" id="CAA9508766.1"/>
    </source>
</evidence>
<keyword evidence="1" id="KW-0472">Membrane</keyword>
<keyword evidence="1" id="KW-0812">Transmembrane</keyword>
<dbReference type="EMBL" id="CADCVW010000074">
    <property type="protein sequence ID" value="CAA9508766.1"/>
    <property type="molecule type" value="Genomic_DNA"/>
</dbReference>
<sequence>MEGLLLELAWKSVVTSGGALLLLQLLRRRTAAERSLIAHAGLVATLLLPLAVILLPAWSVDAPVAMPAVLAEAPLAEANSAAARTSVPAGPLLSAAELLAWSYALPAALLLITTVAAVARLFVLRARAVVLVDMPWLSALAHAQRRMGFKHGTALLMSDDLVSPVSWGLMRPVILLDSRAVAATHEAEAIIAHELAHVARLDWAKLLAARLATALFWFNPLVWKLAAECHQLREEAADDAVLHSQVDAPDYASLLVGAARHENQGLLLAAHGVAPGRSSLSRRVARVLDRGLSRAPARRTWALAWSLTAVLLSAPLAALTPVAPGLAVAEAGPGTVMAVLRPQLGQGSVVLAQAAARQAMISDASGTSAAAVVDAAATSPRLTIASRPIADVATSRPTVAVVLPERIGPTPAAVAGAATVAARATATAAADEGSLMAIARARNGRRPDVDAVISRRIHNVTPEYVAALTAANPRLRGLSDEELVAFRIHAITPEYIRALTAAGYGDLSSRDLLNAKILGLSSTYVRELAALGYRGLSIREITSMRMHGVTSEYVRELRRAGINELSPAQLVKMRIFGVDGSDFGSARRPAREHDPSPPDD</sequence>
<dbReference type="InterPro" id="IPR052173">
    <property type="entry name" value="Beta-lactam_resp_regulator"/>
</dbReference>
<accession>A0A6J4SY00</accession>
<dbReference type="AlphaFoldDB" id="A0A6J4SY00"/>
<dbReference type="InterPro" id="IPR008756">
    <property type="entry name" value="Peptidase_M56"/>
</dbReference>
<feature type="domain" description="Peptidase M56" evidence="2">
    <location>
        <begin position="18"/>
        <end position="285"/>
    </location>
</feature>
<dbReference type="PANTHER" id="PTHR34978">
    <property type="entry name" value="POSSIBLE SENSOR-TRANSDUCER PROTEIN BLAR"/>
    <property type="match status" value="1"/>
</dbReference>
<gene>
    <name evidence="3" type="ORF">AVDCRST_MAG39-1800</name>
</gene>
<dbReference type="Pfam" id="PF05569">
    <property type="entry name" value="Peptidase_M56"/>
    <property type="match status" value="1"/>
</dbReference>
<proteinExistence type="predicted"/>
<feature type="transmembrane region" description="Helical" evidence="1">
    <location>
        <begin position="6"/>
        <end position="25"/>
    </location>
</feature>
<feature type="transmembrane region" description="Helical" evidence="1">
    <location>
        <begin position="100"/>
        <end position="123"/>
    </location>
</feature>
<dbReference type="CDD" id="cd07341">
    <property type="entry name" value="M56_BlaR1_MecR1_like"/>
    <property type="match status" value="1"/>
</dbReference>
<evidence type="ECO:0000256" key="1">
    <source>
        <dbReference type="SAM" id="Phobius"/>
    </source>
</evidence>
<keyword evidence="1" id="KW-1133">Transmembrane helix</keyword>
<feature type="transmembrane region" description="Helical" evidence="1">
    <location>
        <begin position="300"/>
        <end position="319"/>
    </location>
</feature>